<dbReference type="InterPro" id="IPR003530">
    <property type="entry name" value="Hematopoietin_rcpt_L_F3_CS"/>
</dbReference>
<dbReference type="SMART" id="SM00060">
    <property type="entry name" value="FN3"/>
    <property type="match status" value="1"/>
</dbReference>
<keyword evidence="7" id="KW-1015">Disulfide bond</keyword>
<protein>
    <submittedName>
        <fullName evidence="16 18">Interleukin-6 receptor subunit alpha</fullName>
    </submittedName>
</protein>
<evidence type="ECO:0000256" key="3">
    <source>
        <dbReference type="ARBA" id="ARBA00022692"/>
    </source>
</evidence>
<proteinExistence type="evidence at transcript level"/>
<keyword evidence="8 16" id="KW-0675">Receptor</keyword>
<dbReference type="InterPro" id="IPR015321">
    <property type="entry name" value="TypeI_recpt_CBD"/>
</dbReference>
<feature type="region of interest" description="Disordered" evidence="11">
    <location>
        <begin position="70"/>
        <end position="94"/>
    </location>
</feature>
<evidence type="ECO:0000256" key="2">
    <source>
        <dbReference type="ARBA" id="ARBA00010890"/>
    </source>
</evidence>
<evidence type="ECO:0000313" key="16">
    <source>
        <dbReference type="EMBL" id="AHH39193.1"/>
    </source>
</evidence>
<feature type="chain" id="PRO_5013540161" evidence="13">
    <location>
        <begin position="20"/>
        <end position="588"/>
    </location>
</feature>
<dbReference type="InterPro" id="IPR036116">
    <property type="entry name" value="FN3_sf"/>
</dbReference>
<dbReference type="PANTHER" id="PTHR23037">
    <property type="entry name" value="CYTOKINE RECEPTOR"/>
    <property type="match status" value="1"/>
</dbReference>
<dbReference type="Pfam" id="PF09240">
    <property type="entry name" value="IL6Ra-bind"/>
    <property type="match status" value="1"/>
</dbReference>
<evidence type="ECO:0000259" key="15">
    <source>
        <dbReference type="PROSITE" id="PS50853"/>
    </source>
</evidence>
<dbReference type="RefSeq" id="XP_017324414.1">
    <property type="nucleotide sequence ID" value="XM_017468925.3"/>
</dbReference>
<feature type="transmembrane region" description="Helical" evidence="12">
    <location>
        <begin position="500"/>
        <end position="524"/>
    </location>
</feature>
<feature type="domain" description="Ig-like" evidence="14">
    <location>
        <begin position="207"/>
        <end position="253"/>
    </location>
</feature>
<dbReference type="InterPro" id="IPR007110">
    <property type="entry name" value="Ig-like_dom"/>
</dbReference>
<dbReference type="KEGG" id="ipu:108266000"/>
<evidence type="ECO:0000256" key="8">
    <source>
        <dbReference type="ARBA" id="ARBA00023170"/>
    </source>
</evidence>
<keyword evidence="17" id="KW-1185">Reference proteome</keyword>
<evidence type="ECO:0000256" key="4">
    <source>
        <dbReference type="ARBA" id="ARBA00022729"/>
    </source>
</evidence>
<dbReference type="InterPro" id="IPR003961">
    <property type="entry name" value="FN3_dom"/>
</dbReference>
<dbReference type="GO" id="GO:0009897">
    <property type="term" value="C:external side of plasma membrane"/>
    <property type="evidence" value="ECO:0007669"/>
    <property type="project" value="TreeGrafter"/>
</dbReference>
<reference evidence="18" key="3">
    <citation type="submission" date="2025-04" db="UniProtKB">
        <authorList>
            <consortium name="RefSeq"/>
        </authorList>
    </citation>
    <scope>IDENTIFICATION</scope>
    <source>
        <tissue evidence="18">Blood</tissue>
    </source>
</reference>
<evidence type="ECO:0000256" key="10">
    <source>
        <dbReference type="ARBA" id="ARBA00023319"/>
    </source>
</evidence>
<dbReference type="STRING" id="7998.ENSIPUP00000006260"/>
<keyword evidence="3 12" id="KW-0812">Transmembrane</keyword>
<keyword evidence="10" id="KW-0393">Immunoglobulin domain</keyword>
<dbReference type="Proteomes" id="UP000221080">
    <property type="component" value="Chromosome 1"/>
</dbReference>
<dbReference type="Gene3D" id="2.60.40.10">
    <property type="entry name" value="Immunoglobulins"/>
    <property type="match status" value="2"/>
</dbReference>
<evidence type="ECO:0000313" key="17">
    <source>
        <dbReference type="Proteomes" id="UP000221080"/>
    </source>
</evidence>
<accession>W5UB55</accession>
<gene>
    <name evidence="16" type="primary">IL6R</name>
    <name evidence="18" type="synonym">il6r</name>
</gene>
<sequence>MSVPIALTLLVLCAAKVHCDQDSPACPRKESYPGVLTLNVGSEVILGCRGDVTVDSVSLVMSTKHKERLGRRGDVTSHLKSQKARESPGTTGIHNLQTENFATNGKHKLQTATGVYAKVSESVTTANMAISSAKVQMGSGQGLQAVNQSTKPNSVGRVTEEGGAFSITLEMGLSTERSTTTEYEEDEDYDEKVEGLRVTRSIKRQARWTRNGQLMRERLEIGGALRLPALRLTDSGNYSCYRRGKLVSSVKISVGIPPERPTLSCYKKSHISKIRCEWISRQPIIPQPQCYMFLRKGLEKISRVNCSYSVKHSRCWCALPSEGIDRRSYTAQLCVTNTAGNATSSPYNYIPQNIIKPDPPARVVVKSVKGEPHTLKVSWSLPATWKQSFYYILSYQLRYRPEHAKEYQQVDIEDAELFWLISDALSHVRYEVQIRAKDEYDGQWSDWTRSVYNYTWTAPETTVAPDINTSLGPMWIFPEGSGGLEDEVEIRPAADGDGVMWVNVMCIVGVCLLFTFIIISVYSLRNRMPLMSKKKKESVSSACSCSSPTPLLQQPLMTQRSNLQEGEGEGIYLHNVDYFFSPSESYRS</sequence>
<evidence type="ECO:0000256" key="12">
    <source>
        <dbReference type="SAM" id="Phobius"/>
    </source>
</evidence>
<dbReference type="AlphaFoldDB" id="W5UB55"/>
<evidence type="ECO:0000259" key="14">
    <source>
        <dbReference type="PROSITE" id="PS50835"/>
    </source>
</evidence>
<keyword evidence="5 12" id="KW-1133">Transmembrane helix</keyword>
<evidence type="ECO:0000256" key="1">
    <source>
        <dbReference type="ARBA" id="ARBA00004479"/>
    </source>
</evidence>
<dbReference type="SUPFAM" id="SSF48726">
    <property type="entry name" value="Immunoglobulin"/>
    <property type="match status" value="1"/>
</dbReference>
<dbReference type="EMBL" id="JT410800">
    <property type="protein sequence ID" value="AHH39193.1"/>
    <property type="molecule type" value="mRNA"/>
</dbReference>
<evidence type="ECO:0000256" key="9">
    <source>
        <dbReference type="ARBA" id="ARBA00023180"/>
    </source>
</evidence>
<comment type="similarity">
    <text evidence="2">Belongs to the type I cytokine receptor family. Type 3 subfamily.</text>
</comment>
<dbReference type="GO" id="GO:0016064">
    <property type="term" value="P:immunoglobulin mediated immune response"/>
    <property type="evidence" value="ECO:0007669"/>
    <property type="project" value="TreeGrafter"/>
</dbReference>
<dbReference type="CTD" id="3570"/>
<dbReference type="GO" id="GO:0004896">
    <property type="term" value="F:cytokine receptor activity"/>
    <property type="evidence" value="ECO:0007669"/>
    <property type="project" value="InterPro"/>
</dbReference>
<evidence type="ECO:0000313" key="18">
    <source>
        <dbReference type="RefSeq" id="XP_017324414.1"/>
    </source>
</evidence>
<organism evidence="16">
    <name type="scientific">Ictalurus punctatus</name>
    <name type="common">Channel catfish</name>
    <name type="synonym">Silurus punctatus</name>
    <dbReference type="NCBI Taxonomy" id="7998"/>
    <lineage>
        <taxon>Eukaryota</taxon>
        <taxon>Metazoa</taxon>
        <taxon>Chordata</taxon>
        <taxon>Craniata</taxon>
        <taxon>Vertebrata</taxon>
        <taxon>Euteleostomi</taxon>
        <taxon>Actinopterygii</taxon>
        <taxon>Neopterygii</taxon>
        <taxon>Teleostei</taxon>
        <taxon>Ostariophysi</taxon>
        <taxon>Siluriformes</taxon>
        <taxon>Ictaluridae</taxon>
        <taxon>Ictalurus</taxon>
    </lineage>
</organism>
<evidence type="ECO:0000256" key="7">
    <source>
        <dbReference type="ARBA" id="ARBA00023157"/>
    </source>
</evidence>
<dbReference type="PROSITE" id="PS01354">
    <property type="entry name" value="HEMATOPO_REC_L_F3"/>
    <property type="match status" value="1"/>
</dbReference>
<dbReference type="PROSITE" id="PS50835">
    <property type="entry name" value="IG_LIKE"/>
    <property type="match status" value="1"/>
</dbReference>
<evidence type="ECO:0000256" key="11">
    <source>
        <dbReference type="SAM" id="MobiDB-lite"/>
    </source>
</evidence>
<dbReference type="CDD" id="cd00063">
    <property type="entry name" value="FN3"/>
    <property type="match status" value="1"/>
</dbReference>
<dbReference type="PROSITE" id="PS50853">
    <property type="entry name" value="FN3"/>
    <property type="match status" value="1"/>
</dbReference>
<dbReference type="InterPro" id="IPR036179">
    <property type="entry name" value="Ig-like_dom_sf"/>
</dbReference>
<dbReference type="GeneID" id="108266000"/>
<reference evidence="16" key="1">
    <citation type="journal article" date="2012" name="BMC Genomics">
        <title>Efficient assembly and annotation of the transcriptome of catfish by RNA-Seq analysis of a doubled haploid homozygote.</title>
        <authorList>
            <person name="Liu S."/>
            <person name="Zhang Y."/>
            <person name="Zhou Z."/>
            <person name="Waldbieser G."/>
            <person name="Sun F."/>
            <person name="Lu J."/>
            <person name="Zhang J."/>
            <person name="Jiang Y."/>
            <person name="Zhang H."/>
            <person name="Wang X."/>
            <person name="Rajendran K.V."/>
            <person name="Khoo L."/>
            <person name="Kucuktas H."/>
            <person name="Peatman E."/>
            <person name="Liu Z."/>
        </authorList>
    </citation>
    <scope>NUCLEOTIDE SEQUENCE</scope>
    <source>
        <tissue evidence="16">Mixed</tissue>
    </source>
</reference>
<evidence type="ECO:0000256" key="6">
    <source>
        <dbReference type="ARBA" id="ARBA00023136"/>
    </source>
</evidence>
<keyword evidence="9" id="KW-0325">Glycoprotein</keyword>
<dbReference type="SUPFAM" id="SSF49265">
    <property type="entry name" value="Fibronectin type III"/>
    <property type="match status" value="2"/>
</dbReference>
<keyword evidence="6 12" id="KW-0472">Membrane</keyword>
<evidence type="ECO:0000256" key="13">
    <source>
        <dbReference type="SAM" id="SignalP"/>
    </source>
</evidence>
<comment type="subcellular location">
    <subcellularLocation>
        <location evidence="1">Membrane</location>
        <topology evidence="1">Single-pass type I membrane protein</topology>
    </subcellularLocation>
</comment>
<dbReference type="InterPro" id="IPR013783">
    <property type="entry name" value="Ig-like_fold"/>
</dbReference>
<name>W5UB55_ICTPU</name>
<dbReference type="PANTHER" id="PTHR23037:SF22">
    <property type="entry name" value="CYTOKINE RECEPTOR COMMON SUBUNIT BETA"/>
    <property type="match status" value="1"/>
</dbReference>
<dbReference type="FunFam" id="2.60.40.10:FF:000136">
    <property type="entry name" value="Ciliary neurotrophic factor receptor alpha"/>
    <property type="match status" value="1"/>
</dbReference>
<evidence type="ECO:0000256" key="5">
    <source>
        <dbReference type="ARBA" id="ARBA00022989"/>
    </source>
</evidence>
<feature type="signal peptide" evidence="13">
    <location>
        <begin position="1"/>
        <end position="19"/>
    </location>
</feature>
<dbReference type="OMA" id="QVIWISA"/>
<feature type="domain" description="Fibronectin type-III" evidence="15">
    <location>
        <begin position="359"/>
        <end position="460"/>
    </location>
</feature>
<keyword evidence="4 13" id="KW-0732">Signal</keyword>
<reference evidence="17" key="2">
    <citation type="journal article" date="2016" name="Nat. Commun.">
        <title>The channel catfish genome sequence provides insights into the evolution of scale formation in teleosts.</title>
        <authorList>
            <person name="Liu Z."/>
            <person name="Liu S."/>
            <person name="Yao J."/>
            <person name="Bao L."/>
            <person name="Zhang J."/>
            <person name="Li Y."/>
            <person name="Jiang C."/>
            <person name="Sun L."/>
            <person name="Wang R."/>
            <person name="Zhang Y."/>
            <person name="Zhou T."/>
            <person name="Zeng Q."/>
            <person name="Fu Q."/>
            <person name="Gao S."/>
            <person name="Li N."/>
            <person name="Koren S."/>
            <person name="Jiang Y."/>
            <person name="Zimin A."/>
            <person name="Xu P."/>
            <person name="Phillippy A.M."/>
            <person name="Geng X."/>
            <person name="Song L."/>
            <person name="Sun F."/>
            <person name="Li C."/>
            <person name="Wang X."/>
            <person name="Chen A."/>
            <person name="Jin Y."/>
            <person name="Yuan Z."/>
            <person name="Yang Y."/>
            <person name="Tan S."/>
            <person name="Peatman E."/>
            <person name="Lu J."/>
            <person name="Qin Z."/>
            <person name="Dunham R."/>
            <person name="Li Z."/>
            <person name="Sonstegard T."/>
            <person name="Feng J."/>
            <person name="Danzmann R.G."/>
            <person name="Schroeder S."/>
            <person name="Scheffler B."/>
            <person name="Duke M.V."/>
            <person name="Ballard L."/>
            <person name="Kucuktas H."/>
            <person name="Kaltenboeck L."/>
            <person name="Liu H."/>
            <person name="Armbruster J."/>
            <person name="Xie Y."/>
            <person name="Kirby M.L."/>
            <person name="Tian Y."/>
            <person name="Flanagan M.E."/>
            <person name="Mu W."/>
            <person name="Waldbieser G.C."/>
        </authorList>
    </citation>
    <scope>NUCLEOTIDE SEQUENCE [LARGE SCALE GENOMIC DNA]</scope>
    <source>
        <strain evidence="17">SDA103</strain>
    </source>
</reference>
<dbReference type="OrthoDB" id="8634471at2759"/>